<proteinExistence type="predicted"/>
<sequence length="314" mass="33161">MPEGTSPPSSTLPRAGTSGAAPGAAAPDAAVLDVALDVEALDAAAWRAATLDGVIDAIEAGRIYGWAWDRSEPGRRVLIDIYHAGQLIETVTADRFRDDLVGLNRLAGIEADGDGRHAFAWDLPVELRSAHPAGFHLCFHGTSVALPRSLRVAQAEAVASDPHQALTAVVLALAQRIAGVEASVTQSVQLGLLLQQELQQGRAPDPLLPHLGKGFRLWAGKITGHLDGRLAERTDGLHARLAETAEATAGAIAQMEGFLLRTDEALKHTVRRDDLALLQGRLRRELARLAVVALAAGFLGAAAGVWLFGRLMLG</sequence>
<keyword evidence="2" id="KW-1133">Transmembrane helix</keyword>
<gene>
    <name evidence="3" type="ORF">QO018_005905</name>
</gene>
<evidence type="ECO:0000313" key="4">
    <source>
        <dbReference type="Proteomes" id="UP001244552"/>
    </source>
</evidence>
<evidence type="ECO:0000256" key="2">
    <source>
        <dbReference type="SAM" id="Phobius"/>
    </source>
</evidence>
<feature type="region of interest" description="Disordered" evidence="1">
    <location>
        <begin position="1"/>
        <end position="23"/>
    </location>
</feature>
<accession>A0ABU0MUA6</accession>
<feature type="compositionally biased region" description="Polar residues" evidence="1">
    <location>
        <begin position="1"/>
        <end position="12"/>
    </location>
</feature>
<organism evidence="3 4">
    <name type="scientific">Azospirillum picis</name>
    <dbReference type="NCBI Taxonomy" id="488438"/>
    <lineage>
        <taxon>Bacteria</taxon>
        <taxon>Pseudomonadati</taxon>
        <taxon>Pseudomonadota</taxon>
        <taxon>Alphaproteobacteria</taxon>
        <taxon>Rhodospirillales</taxon>
        <taxon>Azospirillaceae</taxon>
        <taxon>Azospirillum</taxon>
    </lineage>
</organism>
<dbReference type="EMBL" id="JAUSVU010000036">
    <property type="protein sequence ID" value="MDQ0537006.1"/>
    <property type="molecule type" value="Genomic_DNA"/>
</dbReference>
<evidence type="ECO:0000256" key="1">
    <source>
        <dbReference type="SAM" id="MobiDB-lite"/>
    </source>
</evidence>
<evidence type="ECO:0000313" key="3">
    <source>
        <dbReference type="EMBL" id="MDQ0537006.1"/>
    </source>
</evidence>
<keyword evidence="4" id="KW-1185">Reference proteome</keyword>
<keyword evidence="2" id="KW-0472">Membrane</keyword>
<reference evidence="3 4" key="1">
    <citation type="submission" date="2023-07" db="EMBL/GenBank/DDBJ databases">
        <title>Genomic Encyclopedia of Type Strains, Phase IV (KMG-IV): sequencing the most valuable type-strain genomes for metagenomic binning, comparative biology and taxonomic classification.</title>
        <authorList>
            <person name="Goeker M."/>
        </authorList>
    </citation>
    <scope>NUCLEOTIDE SEQUENCE [LARGE SCALE GENOMIC DNA]</scope>
    <source>
        <strain evidence="3 4">DSM 19922</strain>
    </source>
</reference>
<protein>
    <submittedName>
        <fullName evidence="3">Uncharacterized protein</fullName>
    </submittedName>
</protein>
<comment type="caution">
    <text evidence="3">The sequence shown here is derived from an EMBL/GenBank/DDBJ whole genome shotgun (WGS) entry which is preliminary data.</text>
</comment>
<keyword evidence="2" id="KW-0812">Transmembrane</keyword>
<name>A0ABU0MUA6_9PROT</name>
<dbReference type="Proteomes" id="UP001244552">
    <property type="component" value="Unassembled WGS sequence"/>
</dbReference>
<dbReference type="RefSeq" id="WP_209984096.1">
    <property type="nucleotide sequence ID" value="NZ_JAGINO010000013.1"/>
</dbReference>
<feature type="transmembrane region" description="Helical" evidence="2">
    <location>
        <begin position="286"/>
        <end position="308"/>
    </location>
</feature>